<evidence type="ECO:0000313" key="3">
    <source>
        <dbReference type="Proteomes" id="UP000036938"/>
    </source>
</evidence>
<comment type="caution">
    <text evidence="2">The sequence shown here is derived from an EMBL/GenBank/DDBJ whole genome shotgun (WGS) entry which is preliminary data.</text>
</comment>
<dbReference type="InterPro" id="IPR016181">
    <property type="entry name" value="Acyl_CoA_acyltransferase"/>
</dbReference>
<dbReference type="InterPro" id="IPR000182">
    <property type="entry name" value="GNAT_dom"/>
</dbReference>
<evidence type="ECO:0000313" key="2">
    <source>
        <dbReference type="EMBL" id="KNG94266.1"/>
    </source>
</evidence>
<protein>
    <recommendedName>
        <fullName evidence="1">N-acetyltransferase domain-containing protein</fullName>
    </recommendedName>
</protein>
<dbReference type="GO" id="GO:0016747">
    <property type="term" value="F:acyltransferase activity, transferring groups other than amino-acyl groups"/>
    <property type="evidence" value="ECO:0007669"/>
    <property type="project" value="InterPro"/>
</dbReference>
<dbReference type="Pfam" id="PF00583">
    <property type="entry name" value="Acetyltransf_1"/>
    <property type="match status" value="1"/>
</dbReference>
<sequence length="159" mass="16997">MPDSPPSNNGTPRVTLDRAFDRAVMRADLCAYFAELAVSDLDPDLIAQELLEEPEVHLACIRAPGAAGFVATAVEDGVTQICEFYVRPSLRRSRIGTQAAHLAIAAAPGAWELNAMPGAVSFWRHVLATCPGLRDLQTGPPALPHQACKFTFTQGAADD</sequence>
<dbReference type="SUPFAM" id="SSF55729">
    <property type="entry name" value="Acyl-CoA N-acyltransferases (Nat)"/>
    <property type="match status" value="1"/>
</dbReference>
<dbReference type="AlphaFoldDB" id="A0A0L1JRA1"/>
<keyword evidence="3" id="KW-1185">Reference proteome</keyword>
<feature type="domain" description="N-acetyltransferase" evidence="1">
    <location>
        <begin position="12"/>
        <end position="155"/>
    </location>
</feature>
<name>A0A0L1JRA1_9RHOB</name>
<reference evidence="2 3" key="1">
    <citation type="journal article" date="2015" name="Int. J. Syst. Evol. Microbiol.">
        <title>Aestuariivita atlantica sp. nov., isolated from deep sea sediment of the Atlantic Ocean.</title>
        <authorList>
            <person name="Li G."/>
            <person name="Lai Q."/>
            <person name="Du Y."/>
            <person name="Liu X."/>
            <person name="Sun F."/>
            <person name="Shao Z."/>
        </authorList>
    </citation>
    <scope>NUCLEOTIDE SEQUENCE [LARGE SCALE GENOMIC DNA]</scope>
    <source>
        <strain evidence="2 3">22II-S11-z3</strain>
    </source>
</reference>
<dbReference type="RefSeq" id="WP_050530419.1">
    <property type="nucleotide sequence ID" value="NZ_AQQZ01000003.1"/>
</dbReference>
<evidence type="ECO:0000259" key="1">
    <source>
        <dbReference type="PROSITE" id="PS51186"/>
    </source>
</evidence>
<dbReference type="OrthoDB" id="8479334at2"/>
<dbReference type="STRING" id="1317121.ATO11_08625"/>
<dbReference type="EMBL" id="AQQZ01000003">
    <property type="protein sequence ID" value="KNG94266.1"/>
    <property type="molecule type" value="Genomic_DNA"/>
</dbReference>
<dbReference type="Gene3D" id="3.40.630.30">
    <property type="match status" value="1"/>
</dbReference>
<accession>A0A0L1JRA1</accession>
<organism evidence="2 3">
    <name type="scientific">Pseudaestuariivita atlantica</name>
    <dbReference type="NCBI Taxonomy" id="1317121"/>
    <lineage>
        <taxon>Bacteria</taxon>
        <taxon>Pseudomonadati</taxon>
        <taxon>Pseudomonadota</taxon>
        <taxon>Alphaproteobacteria</taxon>
        <taxon>Rhodobacterales</taxon>
        <taxon>Paracoccaceae</taxon>
        <taxon>Pseudaestuariivita</taxon>
    </lineage>
</organism>
<proteinExistence type="predicted"/>
<gene>
    <name evidence="2" type="ORF">ATO11_08625</name>
</gene>
<dbReference type="PROSITE" id="PS51186">
    <property type="entry name" value="GNAT"/>
    <property type="match status" value="1"/>
</dbReference>
<dbReference type="Proteomes" id="UP000036938">
    <property type="component" value="Unassembled WGS sequence"/>
</dbReference>